<keyword evidence="3" id="KW-1185">Reference proteome</keyword>
<dbReference type="Proteomes" id="UP000008694">
    <property type="component" value="Unassembled WGS sequence"/>
</dbReference>
<accession>D7LYS1</accession>
<protein>
    <submittedName>
        <fullName evidence="2">Uncharacterized protein</fullName>
    </submittedName>
</protein>
<proteinExistence type="predicted"/>
<dbReference type="EMBL" id="GL348718">
    <property type="protein sequence ID" value="EFH50902.1"/>
    <property type="molecule type" value="Genomic_DNA"/>
</dbReference>
<feature type="compositionally biased region" description="Polar residues" evidence="1">
    <location>
        <begin position="1"/>
        <end position="36"/>
    </location>
</feature>
<sequence length="50" mass="5349">MASSIPQSTVPDSTNPDNTVLQTKDVQDSISHQTAHAESVAREPQSPTPF</sequence>
<evidence type="ECO:0000313" key="2">
    <source>
        <dbReference type="EMBL" id="EFH50902.1"/>
    </source>
</evidence>
<feature type="region of interest" description="Disordered" evidence="1">
    <location>
        <begin position="1"/>
        <end position="50"/>
    </location>
</feature>
<dbReference type="AlphaFoldDB" id="D7LYS1"/>
<dbReference type="Gramene" id="scaffold_603436.1">
    <property type="protein sequence ID" value="scaffold_603436.1"/>
    <property type="gene ID" value="scaffold_603436.1"/>
</dbReference>
<organism evidence="3">
    <name type="scientific">Arabidopsis lyrata subsp. lyrata</name>
    <name type="common">Lyre-leaved rock-cress</name>
    <dbReference type="NCBI Taxonomy" id="81972"/>
    <lineage>
        <taxon>Eukaryota</taxon>
        <taxon>Viridiplantae</taxon>
        <taxon>Streptophyta</taxon>
        <taxon>Embryophyta</taxon>
        <taxon>Tracheophyta</taxon>
        <taxon>Spermatophyta</taxon>
        <taxon>Magnoliopsida</taxon>
        <taxon>eudicotyledons</taxon>
        <taxon>Gunneridae</taxon>
        <taxon>Pentapetalae</taxon>
        <taxon>rosids</taxon>
        <taxon>malvids</taxon>
        <taxon>Brassicales</taxon>
        <taxon>Brassicaceae</taxon>
        <taxon>Camelineae</taxon>
        <taxon>Arabidopsis</taxon>
    </lineage>
</organism>
<gene>
    <name evidence="2" type="ORF">ARALYDRAFT_911379</name>
</gene>
<dbReference type="HOGENOM" id="CLU_3127048_0_0_1"/>
<reference evidence="3" key="1">
    <citation type="journal article" date="2011" name="Nat. Genet.">
        <title>The Arabidopsis lyrata genome sequence and the basis of rapid genome size change.</title>
        <authorList>
            <person name="Hu T.T."/>
            <person name="Pattyn P."/>
            <person name="Bakker E.G."/>
            <person name="Cao J."/>
            <person name="Cheng J.-F."/>
            <person name="Clark R.M."/>
            <person name="Fahlgren N."/>
            <person name="Fawcett J.A."/>
            <person name="Grimwood J."/>
            <person name="Gundlach H."/>
            <person name="Haberer G."/>
            <person name="Hollister J.D."/>
            <person name="Ossowski S."/>
            <person name="Ottilar R.P."/>
            <person name="Salamov A.A."/>
            <person name="Schneeberger K."/>
            <person name="Spannagl M."/>
            <person name="Wang X."/>
            <person name="Yang L."/>
            <person name="Nasrallah M.E."/>
            <person name="Bergelson J."/>
            <person name="Carrington J.C."/>
            <person name="Gaut B.S."/>
            <person name="Schmutz J."/>
            <person name="Mayer K.F.X."/>
            <person name="Van de Peer Y."/>
            <person name="Grigoriev I.V."/>
            <person name="Nordborg M."/>
            <person name="Weigel D."/>
            <person name="Guo Y.-L."/>
        </authorList>
    </citation>
    <scope>NUCLEOTIDE SEQUENCE [LARGE SCALE GENOMIC DNA]</scope>
    <source>
        <strain evidence="3">cv. MN47</strain>
    </source>
</reference>
<name>D7LYS1_ARALL</name>
<evidence type="ECO:0000256" key="1">
    <source>
        <dbReference type="SAM" id="MobiDB-lite"/>
    </source>
</evidence>
<evidence type="ECO:0000313" key="3">
    <source>
        <dbReference type="Proteomes" id="UP000008694"/>
    </source>
</evidence>